<dbReference type="GO" id="GO:0016791">
    <property type="term" value="F:phosphatase activity"/>
    <property type="evidence" value="ECO:0007669"/>
    <property type="project" value="TreeGrafter"/>
</dbReference>
<dbReference type="InterPro" id="IPR050275">
    <property type="entry name" value="PGM_Phosphatase"/>
</dbReference>
<dbReference type="InterPro" id="IPR013078">
    <property type="entry name" value="His_Pase_superF_clade-1"/>
</dbReference>
<protein>
    <submittedName>
        <fullName evidence="3">Histidine phosphatase family protein</fullName>
    </submittedName>
</protein>
<dbReference type="PANTHER" id="PTHR48100">
    <property type="entry name" value="BROAD-SPECIFICITY PHOSPHATASE YOR283W-RELATED"/>
    <property type="match status" value="1"/>
</dbReference>
<dbReference type="EMBL" id="DSRD01000431">
    <property type="protein sequence ID" value="HGW93952.1"/>
    <property type="molecule type" value="Genomic_DNA"/>
</dbReference>
<evidence type="ECO:0000256" key="1">
    <source>
        <dbReference type="ARBA" id="ARBA00023152"/>
    </source>
</evidence>
<evidence type="ECO:0000256" key="2">
    <source>
        <dbReference type="ARBA" id="ARBA00023235"/>
    </source>
</evidence>
<evidence type="ECO:0000313" key="3">
    <source>
        <dbReference type="EMBL" id="HGW93952.1"/>
    </source>
</evidence>
<comment type="caution">
    <text evidence="3">The sequence shown here is derived from an EMBL/GenBank/DDBJ whole genome shotgun (WGS) entry which is preliminary data.</text>
</comment>
<proteinExistence type="predicted"/>
<dbReference type="Pfam" id="PF00300">
    <property type="entry name" value="His_Phos_1"/>
    <property type="match status" value="1"/>
</dbReference>
<dbReference type="InterPro" id="IPR029033">
    <property type="entry name" value="His_PPase_superfam"/>
</dbReference>
<keyword evidence="1" id="KW-0324">Glycolysis</keyword>
<organism evidence="3">
    <name type="scientific">Oscillatoriales cyanobacterium SpSt-402</name>
    <dbReference type="NCBI Taxonomy" id="2282168"/>
    <lineage>
        <taxon>Bacteria</taxon>
        <taxon>Bacillati</taxon>
        <taxon>Cyanobacteriota</taxon>
        <taxon>Cyanophyceae</taxon>
        <taxon>Oscillatoriophycideae</taxon>
        <taxon>Oscillatoriales</taxon>
    </lineage>
</organism>
<dbReference type="PROSITE" id="PS00175">
    <property type="entry name" value="PG_MUTASE"/>
    <property type="match status" value="1"/>
</dbReference>
<accession>A0A832H2M6</accession>
<dbReference type="PANTHER" id="PTHR48100:SF1">
    <property type="entry name" value="HISTIDINE PHOSPHATASE FAMILY PROTEIN-RELATED"/>
    <property type="match status" value="1"/>
</dbReference>
<keyword evidence="2" id="KW-0413">Isomerase</keyword>
<name>A0A832H2M6_9CYAN</name>
<dbReference type="SUPFAM" id="SSF53254">
    <property type="entry name" value="Phosphoglycerate mutase-like"/>
    <property type="match status" value="1"/>
</dbReference>
<dbReference type="CDD" id="cd07067">
    <property type="entry name" value="HP_PGM_like"/>
    <property type="match status" value="1"/>
</dbReference>
<dbReference type="AlphaFoldDB" id="A0A832H2M6"/>
<gene>
    <name evidence="3" type="ORF">ENR47_06685</name>
</gene>
<sequence length="211" mass="24190">MIAVWLIRHGESESNAGLPTENLTEFTQLTPKGHRQAESLIHVVAKPDLIVTSPYIRTKQTAHPLLAHFPGCPQVEWQVQEFDYLSLPPQTTNRAEILDLCKAYWQRRDPFYRDGEGAESFASLMHRVRQMFQQLQQLDNQCVLVFSHGGFIRAVLWSALTQQTEISPKGMEKFCCFIQSIRIPNAAIVKLHLHQDEIFVSNILTSHLRDV</sequence>
<dbReference type="GO" id="GO:0005737">
    <property type="term" value="C:cytoplasm"/>
    <property type="evidence" value="ECO:0007669"/>
    <property type="project" value="TreeGrafter"/>
</dbReference>
<dbReference type="Gene3D" id="3.40.50.1240">
    <property type="entry name" value="Phosphoglycerate mutase-like"/>
    <property type="match status" value="1"/>
</dbReference>
<reference evidence="3" key="1">
    <citation type="journal article" date="2020" name="mSystems">
        <title>Genome- and Community-Level Interaction Insights into Carbon Utilization and Element Cycling Functions of Hydrothermarchaeota in Hydrothermal Sediment.</title>
        <authorList>
            <person name="Zhou Z."/>
            <person name="Liu Y."/>
            <person name="Xu W."/>
            <person name="Pan J."/>
            <person name="Luo Z.H."/>
            <person name="Li M."/>
        </authorList>
    </citation>
    <scope>NUCLEOTIDE SEQUENCE [LARGE SCALE GENOMIC DNA]</scope>
    <source>
        <strain evidence="3">SpSt-402</strain>
    </source>
</reference>
<dbReference type="InterPro" id="IPR001345">
    <property type="entry name" value="PG/BPGM_mutase_AS"/>
</dbReference>
<dbReference type="SMART" id="SM00855">
    <property type="entry name" value="PGAM"/>
    <property type="match status" value="1"/>
</dbReference>